<dbReference type="InParanoid" id="B3MYE6"/>
<evidence type="ECO:0000313" key="3">
    <source>
        <dbReference type="Proteomes" id="UP000007801"/>
    </source>
</evidence>
<feature type="compositionally biased region" description="Basic and acidic residues" evidence="1">
    <location>
        <begin position="133"/>
        <end position="142"/>
    </location>
</feature>
<evidence type="ECO:0000256" key="1">
    <source>
        <dbReference type="SAM" id="MobiDB-lite"/>
    </source>
</evidence>
<dbReference type="AlphaFoldDB" id="B3MYE6"/>
<organism evidence="2 3">
    <name type="scientific">Drosophila ananassae</name>
    <name type="common">Fruit fly</name>
    <dbReference type="NCBI Taxonomy" id="7217"/>
    <lineage>
        <taxon>Eukaryota</taxon>
        <taxon>Metazoa</taxon>
        <taxon>Ecdysozoa</taxon>
        <taxon>Arthropoda</taxon>
        <taxon>Hexapoda</taxon>
        <taxon>Insecta</taxon>
        <taxon>Pterygota</taxon>
        <taxon>Neoptera</taxon>
        <taxon>Endopterygota</taxon>
        <taxon>Diptera</taxon>
        <taxon>Brachycera</taxon>
        <taxon>Muscomorpha</taxon>
        <taxon>Ephydroidea</taxon>
        <taxon>Drosophilidae</taxon>
        <taxon>Drosophila</taxon>
        <taxon>Sophophora</taxon>
    </lineage>
</organism>
<proteinExistence type="predicted"/>
<keyword evidence="3" id="KW-1185">Reference proteome</keyword>
<dbReference type="GeneID" id="6504790"/>
<name>B3MYE6_DROAN</name>
<sequence>MSMASQEVGPVLRESDSRGSSSTASKQGFLSRLDRLLRRWLPGYSYLRGRRRSASTSSLLLEVTTCGGGSGGASVGLNTIQELGNRRRCGHQRSTKHEVYLDTGIAKSEFCLQLEVLLRNKLIKQQQLMLEQQERDREKEQELDQAPMTTSPLQ</sequence>
<feature type="region of interest" description="Disordered" evidence="1">
    <location>
        <begin position="1"/>
        <end position="26"/>
    </location>
</feature>
<dbReference type="eggNOG" id="ENOG502RMJW">
    <property type="taxonomic scope" value="Eukaryota"/>
</dbReference>
<accession>B3MYE6</accession>
<dbReference type="KEGG" id="dan:6504790"/>
<dbReference type="EMBL" id="CH902632">
    <property type="protein sequence ID" value="EDV32640.1"/>
    <property type="molecule type" value="Genomic_DNA"/>
</dbReference>
<dbReference type="OrthoDB" id="7873013at2759"/>
<dbReference type="HOGENOM" id="CLU_143064_0_0_1"/>
<evidence type="ECO:0000313" key="2">
    <source>
        <dbReference type="EMBL" id="EDV32640.1"/>
    </source>
</evidence>
<feature type="region of interest" description="Disordered" evidence="1">
    <location>
        <begin position="133"/>
        <end position="154"/>
    </location>
</feature>
<reference evidence="2 3" key="1">
    <citation type="journal article" date="2007" name="Nature">
        <title>Evolution of genes and genomes on the Drosophila phylogeny.</title>
        <authorList>
            <consortium name="Drosophila 12 Genomes Consortium"/>
            <person name="Clark A.G."/>
            <person name="Eisen M.B."/>
            <person name="Smith D.R."/>
            <person name="Bergman C.M."/>
            <person name="Oliver B."/>
            <person name="Markow T.A."/>
            <person name="Kaufman T.C."/>
            <person name="Kellis M."/>
            <person name="Gelbart W."/>
            <person name="Iyer V.N."/>
            <person name="Pollard D.A."/>
            <person name="Sackton T.B."/>
            <person name="Larracuente A.M."/>
            <person name="Singh N.D."/>
            <person name="Abad J.P."/>
            <person name="Abt D.N."/>
            <person name="Adryan B."/>
            <person name="Aguade M."/>
            <person name="Akashi H."/>
            <person name="Anderson W.W."/>
            <person name="Aquadro C.F."/>
            <person name="Ardell D.H."/>
            <person name="Arguello R."/>
            <person name="Artieri C.G."/>
            <person name="Barbash D.A."/>
            <person name="Barker D."/>
            <person name="Barsanti P."/>
            <person name="Batterham P."/>
            <person name="Batzoglou S."/>
            <person name="Begun D."/>
            <person name="Bhutkar A."/>
            <person name="Blanco E."/>
            <person name="Bosak S.A."/>
            <person name="Bradley R.K."/>
            <person name="Brand A.D."/>
            <person name="Brent M.R."/>
            <person name="Brooks A.N."/>
            <person name="Brown R.H."/>
            <person name="Butlin R.K."/>
            <person name="Caggese C."/>
            <person name="Calvi B.R."/>
            <person name="Bernardo de Carvalho A."/>
            <person name="Caspi A."/>
            <person name="Castrezana S."/>
            <person name="Celniker S.E."/>
            <person name="Chang J.L."/>
            <person name="Chapple C."/>
            <person name="Chatterji S."/>
            <person name="Chinwalla A."/>
            <person name="Civetta A."/>
            <person name="Clifton S.W."/>
            <person name="Comeron J.M."/>
            <person name="Costello J.C."/>
            <person name="Coyne J.A."/>
            <person name="Daub J."/>
            <person name="David R.G."/>
            <person name="Delcher A.L."/>
            <person name="Delehaunty K."/>
            <person name="Do C.B."/>
            <person name="Ebling H."/>
            <person name="Edwards K."/>
            <person name="Eickbush T."/>
            <person name="Evans J.D."/>
            <person name="Filipski A."/>
            <person name="Findeiss S."/>
            <person name="Freyhult E."/>
            <person name="Fulton L."/>
            <person name="Fulton R."/>
            <person name="Garcia A.C."/>
            <person name="Gardiner A."/>
            <person name="Garfield D.A."/>
            <person name="Garvin B.E."/>
            <person name="Gibson G."/>
            <person name="Gilbert D."/>
            <person name="Gnerre S."/>
            <person name="Godfrey J."/>
            <person name="Good R."/>
            <person name="Gotea V."/>
            <person name="Gravely B."/>
            <person name="Greenberg A.J."/>
            <person name="Griffiths-Jones S."/>
            <person name="Gross S."/>
            <person name="Guigo R."/>
            <person name="Gustafson E.A."/>
            <person name="Haerty W."/>
            <person name="Hahn M.W."/>
            <person name="Halligan D.L."/>
            <person name="Halpern A.L."/>
            <person name="Halter G.M."/>
            <person name="Han M.V."/>
            <person name="Heger A."/>
            <person name="Hillier L."/>
            <person name="Hinrichs A.S."/>
            <person name="Holmes I."/>
            <person name="Hoskins R.A."/>
            <person name="Hubisz M.J."/>
            <person name="Hultmark D."/>
            <person name="Huntley M.A."/>
            <person name="Jaffe D.B."/>
            <person name="Jagadeeshan S."/>
            <person name="Jeck W.R."/>
            <person name="Johnson J."/>
            <person name="Jones C.D."/>
            <person name="Jordan W.C."/>
            <person name="Karpen G.H."/>
            <person name="Kataoka E."/>
            <person name="Keightley P.D."/>
            <person name="Kheradpour P."/>
            <person name="Kirkness E.F."/>
            <person name="Koerich L.B."/>
            <person name="Kristiansen K."/>
            <person name="Kudrna D."/>
            <person name="Kulathinal R.J."/>
            <person name="Kumar S."/>
            <person name="Kwok R."/>
            <person name="Lander E."/>
            <person name="Langley C.H."/>
            <person name="Lapoint R."/>
            <person name="Lazzaro B.P."/>
            <person name="Lee S.J."/>
            <person name="Levesque L."/>
            <person name="Li R."/>
            <person name="Lin C.F."/>
            <person name="Lin M.F."/>
            <person name="Lindblad-Toh K."/>
            <person name="Llopart A."/>
            <person name="Long M."/>
            <person name="Low L."/>
            <person name="Lozovsky E."/>
            <person name="Lu J."/>
            <person name="Luo M."/>
            <person name="Machado C.A."/>
            <person name="Makalowski W."/>
            <person name="Marzo M."/>
            <person name="Matsuda M."/>
            <person name="Matzkin L."/>
            <person name="McAllister B."/>
            <person name="McBride C.S."/>
            <person name="McKernan B."/>
            <person name="McKernan K."/>
            <person name="Mendez-Lago M."/>
            <person name="Minx P."/>
            <person name="Mollenhauer M.U."/>
            <person name="Montooth K."/>
            <person name="Mount S.M."/>
            <person name="Mu X."/>
            <person name="Myers E."/>
            <person name="Negre B."/>
            <person name="Newfeld S."/>
            <person name="Nielsen R."/>
            <person name="Noor M.A."/>
            <person name="O'Grady P."/>
            <person name="Pachter L."/>
            <person name="Papaceit M."/>
            <person name="Parisi M.J."/>
            <person name="Parisi M."/>
            <person name="Parts L."/>
            <person name="Pedersen J.S."/>
            <person name="Pesole G."/>
            <person name="Phillippy A.M."/>
            <person name="Ponting C.P."/>
            <person name="Pop M."/>
            <person name="Porcelli D."/>
            <person name="Powell J.R."/>
            <person name="Prohaska S."/>
            <person name="Pruitt K."/>
            <person name="Puig M."/>
            <person name="Quesneville H."/>
            <person name="Ram K.R."/>
            <person name="Rand D."/>
            <person name="Rasmussen M.D."/>
            <person name="Reed L.K."/>
            <person name="Reenan R."/>
            <person name="Reily A."/>
            <person name="Remington K.A."/>
            <person name="Rieger T.T."/>
            <person name="Ritchie M.G."/>
            <person name="Robin C."/>
            <person name="Rogers Y.H."/>
            <person name="Rohde C."/>
            <person name="Rozas J."/>
            <person name="Rubenfield M.J."/>
            <person name="Ruiz A."/>
            <person name="Russo S."/>
            <person name="Salzberg S.L."/>
            <person name="Sanchez-Gracia A."/>
            <person name="Saranga D.J."/>
            <person name="Sato H."/>
            <person name="Schaeffer S.W."/>
            <person name="Schatz M.C."/>
            <person name="Schlenke T."/>
            <person name="Schwartz R."/>
            <person name="Segarra C."/>
            <person name="Singh R.S."/>
            <person name="Sirot L."/>
            <person name="Sirota M."/>
            <person name="Sisneros N.B."/>
            <person name="Smith C.D."/>
            <person name="Smith T.F."/>
            <person name="Spieth J."/>
            <person name="Stage D.E."/>
            <person name="Stark A."/>
            <person name="Stephan W."/>
            <person name="Strausberg R.L."/>
            <person name="Strempel S."/>
            <person name="Sturgill D."/>
            <person name="Sutton G."/>
            <person name="Sutton G.G."/>
            <person name="Tao W."/>
            <person name="Teichmann S."/>
            <person name="Tobari Y.N."/>
            <person name="Tomimura Y."/>
            <person name="Tsolas J.M."/>
            <person name="Valente V.L."/>
            <person name="Venter E."/>
            <person name="Venter J.C."/>
            <person name="Vicario S."/>
            <person name="Vieira F.G."/>
            <person name="Vilella A.J."/>
            <person name="Villasante A."/>
            <person name="Walenz B."/>
            <person name="Wang J."/>
            <person name="Wasserman M."/>
            <person name="Watts T."/>
            <person name="Wilson D."/>
            <person name="Wilson R.K."/>
            <person name="Wing R.A."/>
            <person name="Wolfner M.F."/>
            <person name="Wong A."/>
            <person name="Wong G.K."/>
            <person name="Wu C.I."/>
            <person name="Wu G."/>
            <person name="Yamamoto D."/>
            <person name="Yang H.P."/>
            <person name="Yang S.P."/>
            <person name="Yorke J.A."/>
            <person name="Yoshida K."/>
            <person name="Zdobnov E."/>
            <person name="Zhang P."/>
            <person name="Zhang Y."/>
            <person name="Zimin A.V."/>
            <person name="Baldwin J."/>
            <person name="Abdouelleil A."/>
            <person name="Abdulkadir J."/>
            <person name="Abebe A."/>
            <person name="Abera B."/>
            <person name="Abreu J."/>
            <person name="Acer S.C."/>
            <person name="Aftuck L."/>
            <person name="Alexander A."/>
            <person name="An P."/>
            <person name="Anderson E."/>
            <person name="Anderson S."/>
            <person name="Arachi H."/>
            <person name="Azer M."/>
            <person name="Bachantsang P."/>
            <person name="Barry A."/>
            <person name="Bayul T."/>
            <person name="Berlin A."/>
            <person name="Bessette D."/>
            <person name="Bloom T."/>
            <person name="Blye J."/>
            <person name="Boguslavskiy L."/>
            <person name="Bonnet C."/>
            <person name="Boukhgalter B."/>
            <person name="Bourzgui I."/>
            <person name="Brown A."/>
            <person name="Cahill P."/>
            <person name="Channer S."/>
            <person name="Cheshatsang Y."/>
            <person name="Chuda L."/>
            <person name="Citroen M."/>
            <person name="Collymore A."/>
            <person name="Cooke P."/>
            <person name="Costello M."/>
            <person name="D'Aco K."/>
            <person name="Daza R."/>
            <person name="De Haan G."/>
            <person name="DeGray S."/>
            <person name="DeMaso C."/>
            <person name="Dhargay N."/>
            <person name="Dooley K."/>
            <person name="Dooley E."/>
            <person name="Doricent M."/>
            <person name="Dorje P."/>
            <person name="Dorjee K."/>
            <person name="Dupes A."/>
            <person name="Elong R."/>
            <person name="Falk J."/>
            <person name="Farina A."/>
            <person name="Faro S."/>
            <person name="Ferguson D."/>
            <person name="Fisher S."/>
            <person name="Foley C.D."/>
            <person name="Franke A."/>
            <person name="Friedrich D."/>
            <person name="Gadbois L."/>
            <person name="Gearin G."/>
            <person name="Gearin C.R."/>
            <person name="Giannoukos G."/>
            <person name="Goode T."/>
            <person name="Graham J."/>
            <person name="Grandbois E."/>
            <person name="Grewal S."/>
            <person name="Gyaltsen K."/>
            <person name="Hafez N."/>
            <person name="Hagos B."/>
            <person name="Hall J."/>
            <person name="Henson C."/>
            <person name="Hollinger A."/>
            <person name="Honan T."/>
            <person name="Huard M.D."/>
            <person name="Hughes L."/>
            <person name="Hurhula B."/>
            <person name="Husby M.E."/>
            <person name="Kamat A."/>
            <person name="Kanga B."/>
            <person name="Kashin S."/>
            <person name="Khazanovich D."/>
            <person name="Kisner P."/>
            <person name="Lance K."/>
            <person name="Lara M."/>
            <person name="Lee W."/>
            <person name="Lennon N."/>
            <person name="Letendre F."/>
            <person name="LeVine R."/>
            <person name="Lipovsky A."/>
            <person name="Liu X."/>
            <person name="Liu J."/>
            <person name="Liu S."/>
            <person name="Lokyitsang T."/>
            <person name="Lokyitsang Y."/>
            <person name="Lubonja R."/>
            <person name="Lui A."/>
            <person name="MacDonald P."/>
            <person name="Magnisalis V."/>
            <person name="Maru K."/>
            <person name="Matthews C."/>
            <person name="McCusker W."/>
            <person name="McDonough S."/>
            <person name="Mehta T."/>
            <person name="Meldrim J."/>
            <person name="Meneus L."/>
            <person name="Mihai O."/>
            <person name="Mihalev A."/>
            <person name="Mihova T."/>
            <person name="Mittelman R."/>
            <person name="Mlenga V."/>
            <person name="Montmayeur A."/>
            <person name="Mulrain L."/>
            <person name="Navidi A."/>
            <person name="Naylor J."/>
            <person name="Negash T."/>
            <person name="Nguyen T."/>
            <person name="Nguyen N."/>
            <person name="Nicol R."/>
            <person name="Norbu C."/>
            <person name="Norbu N."/>
            <person name="Novod N."/>
            <person name="O'Neill B."/>
            <person name="Osman S."/>
            <person name="Markiewicz E."/>
            <person name="Oyono O.L."/>
            <person name="Patti C."/>
            <person name="Phunkhang P."/>
            <person name="Pierre F."/>
            <person name="Priest M."/>
            <person name="Raghuraman S."/>
            <person name="Rege F."/>
            <person name="Reyes R."/>
            <person name="Rise C."/>
            <person name="Rogov P."/>
            <person name="Ross K."/>
            <person name="Ryan E."/>
            <person name="Settipalli S."/>
            <person name="Shea T."/>
            <person name="Sherpa N."/>
            <person name="Shi L."/>
            <person name="Shih D."/>
            <person name="Sparrow T."/>
            <person name="Spaulding J."/>
            <person name="Stalker J."/>
            <person name="Stange-Thomann N."/>
            <person name="Stavropoulos S."/>
            <person name="Stone C."/>
            <person name="Strader C."/>
            <person name="Tesfaye S."/>
            <person name="Thomson T."/>
            <person name="Thoulutsang Y."/>
            <person name="Thoulutsang D."/>
            <person name="Topham K."/>
            <person name="Topping I."/>
            <person name="Tsamla T."/>
            <person name="Vassiliev H."/>
            <person name="Vo A."/>
            <person name="Wangchuk T."/>
            <person name="Wangdi T."/>
            <person name="Weiand M."/>
            <person name="Wilkinson J."/>
            <person name="Wilson A."/>
            <person name="Yadav S."/>
            <person name="Young G."/>
            <person name="Yu Q."/>
            <person name="Zembek L."/>
            <person name="Zhong D."/>
            <person name="Zimmer A."/>
            <person name="Zwirko Z."/>
            <person name="Jaffe D.B."/>
            <person name="Alvarez P."/>
            <person name="Brockman W."/>
            <person name="Butler J."/>
            <person name="Chin C."/>
            <person name="Gnerre S."/>
            <person name="Grabherr M."/>
            <person name="Kleber M."/>
            <person name="Mauceli E."/>
            <person name="MacCallum I."/>
        </authorList>
    </citation>
    <scope>NUCLEOTIDE SEQUENCE [LARGE SCALE GENOMIC DNA]</scope>
    <source>
        <strain evidence="3">Tucson 14024-0371.13</strain>
    </source>
</reference>
<dbReference type="Proteomes" id="UP000007801">
    <property type="component" value="Unassembled WGS sequence"/>
</dbReference>
<gene>
    <name evidence="2" type="primary">Dana\GF22122</name>
    <name evidence="2" type="synonym">dana_GLEANR_6106</name>
    <name evidence="2" type="ORF">GF22122</name>
</gene>
<protein>
    <submittedName>
        <fullName evidence="2">Uncharacterized protein</fullName>
    </submittedName>
</protein>
<dbReference type="OMA" id="KSEFCVQ"/>